<dbReference type="AlphaFoldDB" id="A0AAW8JBT7"/>
<comment type="caution">
    <text evidence="1">The sequence shown here is derived from an EMBL/GenBank/DDBJ whole genome shotgun (WGS) entry which is preliminary data.</text>
</comment>
<dbReference type="Proteomes" id="UP001243844">
    <property type="component" value="Unassembled WGS sequence"/>
</dbReference>
<accession>A0AAW8JBT7</accession>
<proteinExistence type="predicted"/>
<dbReference type="RefSeq" id="WP_308982068.1">
    <property type="nucleotide sequence ID" value="NZ_JAVIDL010000045.1"/>
</dbReference>
<organism evidence="1 2">
    <name type="scientific">Acinetobacter rudis</name>
    <dbReference type="NCBI Taxonomy" id="632955"/>
    <lineage>
        <taxon>Bacteria</taxon>
        <taxon>Pseudomonadati</taxon>
        <taxon>Pseudomonadota</taxon>
        <taxon>Gammaproteobacteria</taxon>
        <taxon>Moraxellales</taxon>
        <taxon>Moraxellaceae</taxon>
        <taxon>Acinetobacter</taxon>
    </lineage>
</organism>
<dbReference type="EMBL" id="JAVIDL010000045">
    <property type="protein sequence ID" value="MDQ8937048.1"/>
    <property type="molecule type" value="Genomic_DNA"/>
</dbReference>
<reference evidence="1" key="1">
    <citation type="submission" date="2023-08" db="EMBL/GenBank/DDBJ databases">
        <title>Emergence of clinically-relevant ST2 carbapenem-resistant Acinetobacter baumannii strains in hospital sewages in Zhejiang, East of China.</title>
        <authorList>
            <person name="Kaichao C."/>
            <person name="Zhang R."/>
        </authorList>
    </citation>
    <scope>NUCLEOTIDE SEQUENCE</scope>
    <source>
        <strain evidence="1">M-RB-37</strain>
    </source>
</reference>
<protein>
    <submittedName>
        <fullName evidence="1">Uncharacterized protein</fullName>
    </submittedName>
</protein>
<name>A0AAW8JBT7_9GAMM</name>
<sequence length="74" mass="8598">MSDRMTINGPVDIKDNSTERVAFDLMQKIVDAEIAYSEGKYLKPSPREYYLKLYNQCHKVVDRTSVDIDKLLNN</sequence>
<gene>
    <name evidence="1" type="ORF">RFH47_15100</name>
</gene>
<evidence type="ECO:0000313" key="1">
    <source>
        <dbReference type="EMBL" id="MDQ8937048.1"/>
    </source>
</evidence>
<evidence type="ECO:0000313" key="2">
    <source>
        <dbReference type="Proteomes" id="UP001243844"/>
    </source>
</evidence>